<keyword evidence="1" id="KW-1133">Transmembrane helix</keyword>
<name>A9NGW0_ACHLI</name>
<protein>
    <submittedName>
        <fullName evidence="2">Uncharacterized protein</fullName>
    </submittedName>
</protein>
<evidence type="ECO:0000313" key="3">
    <source>
        <dbReference type="Proteomes" id="UP000008558"/>
    </source>
</evidence>
<evidence type="ECO:0000256" key="1">
    <source>
        <dbReference type="SAM" id="Phobius"/>
    </source>
</evidence>
<keyword evidence="1" id="KW-0472">Membrane</keyword>
<organism evidence="2 3">
    <name type="scientific">Acholeplasma laidlawii (strain PG-8A)</name>
    <dbReference type="NCBI Taxonomy" id="441768"/>
    <lineage>
        <taxon>Bacteria</taxon>
        <taxon>Bacillati</taxon>
        <taxon>Mycoplasmatota</taxon>
        <taxon>Mollicutes</taxon>
        <taxon>Acholeplasmatales</taxon>
        <taxon>Acholeplasmataceae</taxon>
        <taxon>Acholeplasma</taxon>
    </lineage>
</organism>
<dbReference type="KEGG" id="acl:ACL_0980"/>
<keyword evidence="3" id="KW-1185">Reference proteome</keyword>
<sequence>MCKNSINEMYYDEKIAIFIKGLEGTILFITMIKVIKYL</sequence>
<dbReference type="AlphaFoldDB" id="A9NGW0"/>
<accession>A9NGW0</accession>
<feature type="transmembrane region" description="Helical" evidence="1">
    <location>
        <begin position="15"/>
        <end position="35"/>
    </location>
</feature>
<proteinExistence type="predicted"/>
<dbReference type="EMBL" id="CP000896">
    <property type="protein sequence ID" value="ABX81590.1"/>
    <property type="molecule type" value="Genomic_DNA"/>
</dbReference>
<reference evidence="2 3" key="1">
    <citation type="journal article" date="2011" name="J. Bacteriol.">
        <title>Complete genome and proteome of Acholeplasma laidlawii.</title>
        <authorList>
            <person name="Lazarev V.N."/>
            <person name="Levitskii S.A."/>
            <person name="Basovskii Y.I."/>
            <person name="Chukin M.M."/>
            <person name="Akopian T.A."/>
            <person name="Vereshchagin V.V."/>
            <person name="Kostrjukova E.S."/>
            <person name="Kovaleva G.Y."/>
            <person name="Kazanov M.D."/>
            <person name="Malko D.B."/>
            <person name="Vitreschak A.G."/>
            <person name="Sernova N.V."/>
            <person name="Gelfand M.S."/>
            <person name="Demina I.A."/>
            <person name="Serebryakova M.V."/>
            <person name="Galyamina M.A."/>
            <person name="Vtyurin N.N."/>
            <person name="Rogov S.I."/>
            <person name="Alexeev D.G."/>
            <person name="Ladygina V.G."/>
            <person name="Govorun V.M."/>
        </authorList>
    </citation>
    <scope>NUCLEOTIDE SEQUENCE [LARGE SCALE GENOMIC DNA]</scope>
    <source>
        <strain evidence="2 3">PG-8A</strain>
    </source>
</reference>
<gene>
    <name evidence="2" type="ordered locus">ACL_0980</name>
</gene>
<evidence type="ECO:0000313" key="2">
    <source>
        <dbReference type="EMBL" id="ABX81590.1"/>
    </source>
</evidence>
<keyword evidence="1" id="KW-0812">Transmembrane</keyword>
<dbReference type="STRING" id="441768.ACL_0980"/>
<dbReference type="Proteomes" id="UP000008558">
    <property type="component" value="Chromosome"/>
</dbReference>
<dbReference type="HOGENOM" id="CLU_3323327_0_0_14"/>